<sequence length="352" mass="38919">MSKLIPFSGHHLLVYLLAFLTFVNAIHVCVSAARPTSAAISRTITVDIAGRGDFTSVQAAIDSVPIGNTQWVRIFIKRGTYREKVLVPQSRPFIAMEGEGAGMTVIQWGDYVGSGGSGGGGNPKRRTADTGTFALWADNFVARGITFENAYSRVPGNPQTQAMAALLEGDMAAFYSCGFVGFQDTLADNRGRHYFRDCYIEGFADFIFGSGQSIYDRCKIWVSRSPKPYGYITAHGRNDPQSPGAFVFNRCTVDGEGLAYLGRSWGTHPVVLFYKTYMSKVVHPLGWDPFNKEEQEPEMAFAEKDCRGPGSDRSGRVKWAKNFTDQEIQRYTSMSFIDQDGWLRRQPGAGRG</sequence>
<evidence type="ECO:0000313" key="12">
    <source>
        <dbReference type="Proteomes" id="UP000652761"/>
    </source>
</evidence>
<evidence type="ECO:0000256" key="3">
    <source>
        <dbReference type="ARBA" id="ARBA00013229"/>
    </source>
</evidence>
<evidence type="ECO:0000256" key="1">
    <source>
        <dbReference type="ARBA" id="ARBA00005184"/>
    </source>
</evidence>
<dbReference type="UniPathway" id="UPA00545">
    <property type="reaction ID" value="UER00823"/>
</dbReference>
<feature type="domain" description="Pectinesterase catalytic" evidence="10">
    <location>
        <begin position="44"/>
        <end position="339"/>
    </location>
</feature>
<comment type="similarity">
    <text evidence="2">Belongs to the pectinesterase family.</text>
</comment>
<evidence type="ECO:0000259" key="10">
    <source>
        <dbReference type="Pfam" id="PF01095"/>
    </source>
</evidence>
<proteinExistence type="inferred from homology"/>
<dbReference type="InterPro" id="IPR011050">
    <property type="entry name" value="Pectin_lyase_fold/virulence"/>
</dbReference>
<dbReference type="InterPro" id="IPR012334">
    <property type="entry name" value="Pectin_lyas_fold"/>
</dbReference>
<gene>
    <name evidence="11" type="ORF">Taro_052682</name>
</gene>
<reference evidence="11" key="1">
    <citation type="submission" date="2017-07" db="EMBL/GenBank/DDBJ databases">
        <title>Taro Niue Genome Assembly and Annotation.</title>
        <authorList>
            <person name="Atibalentja N."/>
            <person name="Keating K."/>
            <person name="Fields C.J."/>
        </authorList>
    </citation>
    <scope>NUCLEOTIDE SEQUENCE</scope>
    <source>
        <strain evidence="11">Niue_2</strain>
        <tissue evidence="11">Leaf</tissue>
    </source>
</reference>
<evidence type="ECO:0000256" key="4">
    <source>
        <dbReference type="ARBA" id="ARBA00022801"/>
    </source>
</evidence>
<dbReference type="EMBL" id="NMUH01009104">
    <property type="protein sequence ID" value="MQM19674.1"/>
    <property type="molecule type" value="Genomic_DNA"/>
</dbReference>
<dbReference type="GO" id="GO:0045490">
    <property type="term" value="P:pectin catabolic process"/>
    <property type="evidence" value="ECO:0007669"/>
    <property type="project" value="UniProtKB-UniRule"/>
</dbReference>
<keyword evidence="12" id="KW-1185">Reference proteome</keyword>
<comment type="function">
    <text evidence="8 9">Acts in the modification of cell walls via demethylesterification of cell wall pectin.</text>
</comment>
<dbReference type="InterPro" id="IPR018040">
    <property type="entry name" value="Pectinesterase_Tyr_AS"/>
</dbReference>
<dbReference type="FunFam" id="2.160.20.10:FF:000013">
    <property type="entry name" value="Pectinesterase"/>
    <property type="match status" value="1"/>
</dbReference>
<dbReference type="Gene3D" id="2.160.20.10">
    <property type="entry name" value="Single-stranded right-handed beta-helix, Pectin lyase-like"/>
    <property type="match status" value="1"/>
</dbReference>
<keyword evidence="5 9" id="KW-0063">Aspartyl esterase</keyword>
<dbReference type="GO" id="GO:0042545">
    <property type="term" value="P:cell wall modification"/>
    <property type="evidence" value="ECO:0007669"/>
    <property type="project" value="UniProtKB-UniRule"/>
</dbReference>
<keyword evidence="9" id="KW-0964">Secreted</keyword>
<dbReference type="OrthoDB" id="2019149at2759"/>
<dbReference type="EC" id="3.1.1.11" evidence="3 9"/>
<comment type="catalytic activity">
    <reaction evidence="7 9">
        <text>[(1-&gt;4)-alpha-D-galacturonosyl methyl ester](n) + n H2O = [(1-&gt;4)-alpha-D-galacturonosyl](n) + n methanol + n H(+)</text>
        <dbReference type="Rhea" id="RHEA:22380"/>
        <dbReference type="Rhea" id="RHEA-COMP:14570"/>
        <dbReference type="Rhea" id="RHEA-COMP:14573"/>
        <dbReference type="ChEBI" id="CHEBI:15377"/>
        <dbReference type="ChEBI" id="CHEBI:15378"/>
        <dbReference type="ChEBI" id="CHEBI:17790"/>
        <dbReference type="ChEBI" id="CHEBI:140522"/>
        <dbReference type="ChEBI" id="CHEBI:140523"/>
        <dbReference type="EC" id="3.1.1.11"/>
    </reaction>
</comment>
<dbReference type="PANTHER" id="PTHR31321:SF134">
    <property type="entry name" value="PECTINESTERASE"/>
    <property type="match status" value="1"/>
</dbReference>
<feature type="chain" id="PRO_5033094744" description="Pectinesterase" evidence="9">
    <location>
        <begin position="26"/>
        <end position="352"/>
    </location>
</feature>
<keyword evidence="9" id="KW-0732">Signal</keyword>
<name>A0A843XJ81_COLES</name>
<dbReference type="SMR" id="A0A843XJ81"/>
<dbReference type="SUPFAM" id="SSF51126">
    <property type="entry name" value="Pectin lyase-like"/>
    <property type="match status" value="1"/>
</dbReference>
<comment type="subcellular location">
    <subcellularLocation>
        <location evidence="9">Secreted</location>
        <location evidence="9">Cell wall</location>
    </subcellularLocation>
</comment>
<dbReference type="InterPro" id="IPR000070">
    <property type="entry name" value="Pectinesterase_cat"/>
</dbReference>
<evidence type="ECO:0000256" key="6">
    <source>
        <dbReference type="ARBA" id="ARBA00023180"/>
    </source>
</evidence>
<evidence type="ECO:0000256" key="5">
    <source>
        <dbReference type="ARBA" id="ARBA00023085"/>
    </source>
</evidence>
<dbReference type="PANTHER" id="PTHR31321">
    <property type="entry name" value="ACYL-COA THIOESTER HYDROLASE YBHC-RELATED"/>
    <property type="match status" value="1"/>
</dbReference>
<comment type="pathway">
    <text evidence="1 9">Glycan metabolism; pectin degradation; 2-dehydro-3-deoxy-D-gluconate from pectin: step 1/5.</text>
</comment>
<keyword evidence="4 9" id="KW-0378">Hydrolase</keyword>
<dbReference type="Pfam" id="PF01095">
    <property type="entry name" value="Pectinesterase"/>
    <property type="match status" value="1"/>
</dbReference>
<dbReference type="AlphaFoldDB" id="A0A843XJ81"/>
<evidence type="ECO:0000256" key="9">
    <source>
        <dbReference type="RuleBase" id="RU000589"/>
    </source>
</evidence>
<dbReference type="PROSITE" id="PS00800">
    <property type="entry name" value="PECTINESTERASE_1"/>
    <property type="match status" value="1"/>
</dbReference>
<evidence type="ECO:0000256" key="8">
    <source>
        <dbReference type="ARBA" id="ARBA00057335"/>
    </source>
</evidence>
<keyword evidence="9" id="KW-0961">Cell wall biogenesis/degradation</keyword>
<keyword evidence="6" id="KW-0325">Glycoprotein</keyword>
<comment type="caution">
    <text evidence="11">The sequence shown here is derived from an EMBL/GenBank/DDBJ whole genome shotgun (WGS) entry which is preliminary data.</text>
</comment>
<evidence type="ECO:0000313" key="11">
    <source>
        <dbReference type="EMBL" id="MQM19674.1"/>
    </source>
</evidence>
<keyword evidence="9" id="KW-0134">Cell wall</keyword>
<dbReference type="Proteomes" id="UP000652761">
    <property type="component" value="Unassembled WGS sequence"/>
</dbReference>
<evidence type="ECO:0000256" key="2">
    <source>
        <dbReference type="ARBA" id="ARBA00008891"/>
    </source>
</evidence>
<evidence type="ECO:0000256" key="7">
    <source>
        <dbReference type="ARBA" id="ARBA00047928"/>
    </source>
</evidence>
<feature type="signal peptide" evidence="9">
    <location>
        <begin position="1"/>
        <end position="25"/>
    </location>
</feature>
<protein>
    <recommendedName>
        <fullName evidence="3 9">Pectinesterase</fullName>
        <ecNumber evidence="3 9">3.1.1.11</ecNumber>
    </recommendedName>
</protein>
<accession>A0A843XJ81</accession>
<organism evidence="11 12">
    <name type="scientific">Colocasia esculenta</name>
    <name type="common">Wild taro</name>
    <name type="synonym">Arum esculentum</name>
    <dbReference type="NCBI Taxonomy" id="4460"/>
    <lineage>
        <taxon>Eukaryota</taxon>
        <taxon>Viridiplantae</taxon>
        <taxon>Streptophyta</taxon>
        <taxon>Embryophyta</taxon>
        <taxon>Tracheophyta</taxon>
        <taxon>Spermatophyta</taxon>
        <taxon>Magnoliopsida</taxon>
        <taxon>Liliopsida</taxon>
        <taxon>Araceae</taxon>
        <taxon>Aroideae</taxon>
        <taxon>Colocasieae</taxon>
        <taxon>Colocasia</taxon>
    </lineage>
</organism>
<dbReference type="GO" id="GO:0030599">
    <property type="term" value="F:pectinesterase activity"/>
    <property type="evidence" value="ECO:0007669"/>
    <property type="project" value="UniProtKB-UniRule"/>
</dbReference>